<reference evidence="3" key="1">
    <citation type="journal article" date="2021" name="Proc. Natl. Acad. Sci. U.S.A.">
        <title>A Catalog of Tens of Thousands of Viruses from Human Metagenomes Reveals Hidden Associations with Chronic Diseases.</title>
        <authorList>
            <person name="Tisza M.J."/>
            <person name="Buck C.B."/>
        </authorList>
    </citation>
    <scope>NUCLEOTIDE SEQUENCE</scope>
    <source>
        <strain evidence="3">CtlMy11</strain>
    </source>
</reference>
<protein>
    <submittedName>
        <fullName evidence="3">Virion protein</fullName>
    </submittedName>
</protein>
<accession>A0A8S5TCU0</accession>
<keyword evidence="1" id="KW-0175">Coiled coil</keyword>
<name>A0A8S5TCU0_9CAUD</name>
<dbReference type="EMBL" id="BK032800">
    <property type="protein sequence ID" value="DAF60952.1"/>
    <property type="molecule type" value="Genomic_DNA"/>
</dbReference>
<sequence length="916" mass="100466">MQVPIYQNNTPNPQSEQSFARPGENVQPTFDYERAMERATQPLRAGIGLSVKFAQKAEAQQVKAEADEALNGLDQELRELQWNPESGYYTMKGKTAVEGYDPTREAMNKAYQTHLDKLQNPLAKQAFTSVALEKINSYDQSMQRYRLKENAAYKAEVSDTRAKSLIDDFAFSGFGPDSERTMASLMDEVDYQGKIGGKSPEWIARQKDNYSALAYASAYQQMAVEDPYGALKHFQQVGSTKMSPDVSRKTYALLRERVWPQLQETVDAMGGPEAIGLTQGSAARAAGKVDVRVSGAQAGLGTPPSVPDKVLNTIGYKFCNPLNIKAFGNNWSGMVGQDARGHAIFETPQDGICAAAKILKTYASKYGINTVDGIVDRFCAASDSVTRAYISNVCKAMGVNPGEALDVKDPQVMTKLISAMMRQEIGAVAYSQETITAGVHKALGIAGAAEQPTDKPRLTSKDVAFNPNVKTGDPVIDALPLPDKIKLFRASRQRRGQQAQQAKVELKRSVDNVLSRAINTGDVSELPDVADFISVYGQDEGVRMHAEVEKQAQLNAAIHSMPAMSVGDMDATSRALTPQKDDPEYATRMEQKATWDKAAEKVKTERAKDPMRFAIEGIPELGFKPITDWSNQTLAIQELGNRISSYKDVAKRFGTDAHILTKTEATGLCQAFANMDEDHQAEYAQKLSDAIFDPVTGSSDALAAMATDLGKDHRLLAIALGVASTPQGRENNGALRQIKGNYYRRNKVNDANKDEPEIRQKLDGVLPIPPGSPEYEDLINAVLNDHAYALQAGGSSDVDTSIENVIGPVTEHNGAKIILPSRLSQASKDLLTFTKLGSFEDVLQEYSKDFLKGGKKLVYRNQVISPEQSARLINTAPLKWVGDGVYFIRDGLRYVTDEKGEPFRLDLNDTISRRIK</sequence>
<feature type="compositionally biased region" description="Polar residues" evidence="2">
    <location>
        <begin position="1"/>
        <end position="18"/>
    </location>
</feature>
<feature type="coiled-coil region" evidence="1">
    <location>
        <begin position="56"/>
        <end position="83"/>
    </location>
</feature>
<evidence type="ECO:0000313" key="3">
    <source>
        <dbReference type="EMBL" id="DAF60952.1"/>
    </source>
</evidence>
<feature type="region of interest" description="Disordered" evidence="2">
    <location>
        <begin position="1"/>
        <end position="26"/>
    </location>
</feature>
<evidence type="ECO:0000256" key="1">
    <source>
        <dbReference type="SAM" id="Coils"/>
    </source>
</evidence>
<proteinExistence type="predicted"/>
<evidence type="ECO:0000256" key="2">
    <source>
        <dbReference type="SAM" id="MobiDB-lite"/>
    </source>
</evidence>
<organism evidence="3">
    <name type="scientific">Podoviridae sp. ctlMy11</name>
    <dbReference type="NCBI Taxonomy" id="2827746"/>
    <lineage>
        <taxon>Viruses</taxon>
        <taxon>Duplodnaviria</taxon>
        <taxon>Heunggongvirae</taxon>
        <taxon>Uroviricota</taxon>
        <taxon>Caudoviricetes</taxon>
    </lineage>
</organism>